<organism evidence="2">
    <name type="scientific">mine drainage metagenome</name>
    <dbReference type="NCBI Taxonomy" id="410659"/>
    <lineage>
        <taxon>unclassified sequences</taxon>
        <taxon>metagenomes</taxon>
        <taxon>ecological metagenomes</taxon>
    </lineage>
</organism>
<reference evidence="2" key="2">
    <citation type="journal article" date="2014" name="ISME J.">
        <title>Microbial stratification in low pH oxic and suboxic macroscopic growths along an acid mine drainage.</title>
        <authorList>
            <person name="Mendez-Garcia C."/>
            <person name="Mesa V."/>
            <person name="Sprenger R.R."/>
            <person name="Richter M."/>
            <person name="Diez M.S."/>
            <person name="Solano J."/>
            <person name="Bargiela R."/>
            <person name="Golyshina O.V."/>
            <person name="Manteca A."/>
            <person name="Ramos J.L."/>
            <person name="Gallego J.R."/>
            <person name="Llorente I."/>
            <person name="Martins Dos Santos V.A."/>
            <person name="Jensen O.N."/>
            <person name="Pelaez A.I."/>
            <person name="Sanchez J."/>
            <person name="Ferrer M."/>
        </authorList>
    </citation>
    <scope>NUCLEOTIDE SEQUENCE</scope>
</reference>
<dbReference type="EMBL" id="AUZX01006322">
    <property type="protein sequence ID" value="EQD64397.1"/>
    <property type="molecule type" value="Genomic_DNA"/>
</dbReference>
<dbReference type="InterPro" id="IPR016162">
    <property type="entry name" value="Ald_DH_N"/>
</dbReference>
<dbReference type="InterPro" id="IPR016161">
    <property type="entry name" value="Ald_DH/histidinol_DH"/>
</dbReference>
<accession>T1B3E4</accession>
<gene>
    <name evidence="2" type="ORF">B1A_08881</name>
</gene>
<feature type="non-terminal residue" evidence="2">
    <location>
        <position position="1"/>
    </location>
</feature>
<proteinExistence type="predicted"/>
<comment type="caution">
    <text evidence="2">The sequence shown here is derived from an EMBL/GenBank/DDBJ whole genome shotgun (WGS) entry which is preliminary data.</text>
</comment>
<evidence type="ECO:0000259" key="1">
    <source>
        <dbReference type="Pfam" id="PF00171"/>
    </source>
</evidence>
<dbReference type="InterPro" id="IPR015590">
    <property type="entry name" value="Aldehyde_DH_dom"/>
</dbReference>
<dbReference type="SUPFAM" id="SSF53720">
    <property type="entry name" value="ALDH-like"/>
    <property type="match status" value="1"/>
</dbReference>
<dbReference type="AlphaFoldDB" id="T1B3E4"/>
<dbReference type="GO" id="GO:0016491">
    <property type="term" value="F:oxidoreductase activity"/>
    <property type="evidence" value="ECO:0007669"/>
    <property type="project" value="InterPro"/>
</dbReference>
<dbReference type="PANTHER" id="PTHR42804">
    <property type="entry name" value="ALDEHYDE DEHYDROGENASE"/>
    <property type="match status" value="1"/>
</dbReference>
<protein>
    <submittedName>
        <fullName evidence="2">Aldehyde dehydrogenase (NAD) family protein</fullName>
    </submittedName>
</protein>
<sequence length="148" mass="15720">SVVERVAFLRRLQLLLSERAGLLAEIINKEQGSPAALARKLHVDVPMAVLAGTIDALSTYEFQSQIGNSIIFREPVGVIAAITPWNLPLHQIVTKVIPALAAGATVVLKPASLTPLVAYELARAIDEAGLMPGAFNLVPVVGQLLVKL</sequence>
<reference evidence="2" key="1">
    <citation type="submission" date="2013-08" db="EMBL/GenBank/DDBJ databases">
        <authorList>
            <person name="Mendez C."/>
            <person name="Richter M."/>
            <person name="Ferrer M."/>
            <person name="Sanchez J."/>
        </authorList>
    </citation>
    <scope>NUCLEOTIDE SEQUENCE</scope>
</reference>
<dbReference type="Gene3D" id="3.40.605.10">
    <property type="entry name" value="Aldehyde Dehydrogenase, Chain A, domain 1"/>
    <property type="match status" value="1"/>
</dbReference>
<evidence type="ECO:0000313" key="2">
    <source>
        <dbReference type="EMBL" id="EQD64397.1"/>
    </source>
</evidence>
<name>T1B3E4_9ZZZZ</name>
<dbReference type="Pfam" id="PF00171">
    <property type="entry name" value="Aldedh"/>
    <property type="match status" value="1"/>
</dbReference>
<dbReference type="PANTHER" id="PTHR42804:SF1">
    <property type="entry name" value="ALDEHYDE DEHYDROGENASE-RELATED"/>
    <property type="match status" value="1"/>
</dbReference>
<feature type="domain" description="Aldehyde dehydrogenase" evidence="1">
    <location>
        <begin position="2"/>
        <end position="142"/>
    </location>
</feature>